<dbReference type="Pfam" id="PF00501">
    <property type="entry name" value="AMP-binding"/>
    <property type="match status" value="1"/>
</dbReference>
<dbReference type="InterPro" id="IPR025110">
    <property type="entry name" value="AMP-bd_C"/>
</dbReference>
<dbReference type="PROSITE" id="PS00455">
    <property type="entry name" value="AMP_BINDING"/>
    <property type="match status" value="1"/>
</dbReference>
<accession>A0A1X0YEU9</accession>
<dbReference type="InterPro" id="IPR042099">
    <property type="entry name" value="ANL_N_sf"/>
</dbReference>
<dbReference type="Pfam" id="PF13193">
    <property type="entry name" value="AMP-binding_C"/>
    <property type="match status" value="1"/>
</dbReference>
<dbReference type="InterPro" id="IPR000873">
    <property type="entry name" value="AMP-dep_synth/lig_dom"/>
</dbReference>
<evidence type="ECO:0000259" key="2">
    <source>
        <dbReference type="Pfam" id="PF13193"/>
    </source>
</evidence>
<dbReference type="PANTHER" id="PTHR43767">
    <property type="entry name" value="LONG-CHAIN-FATTY-ACID--COA LIGASE"/>
    <property type="match status" value="1"/>
</dbReference>
<dbReference type="Proteomes" id="UP000193040">
    <property type="component" value="Unassembled WGS sequence"/>
</dbReference>
<dbReference type="RefSeq" id="WP_084948356.1">
    <property type="nucleotide sequence ID" value="NZ_MZZM01000006.1"/>
</dbReference>
<dbReference type="InterPro" id="IPR020845">
    <property type="entry name" value="AMP-binding_CS"/>
</dbReference>
<dbReference type="InterPro" id="IPR050237">
    <property type="entry name" value="ATP-dep_AMP-bd_enzyme"/>
</dbReference>
<evidence type="ECO:0000313" key="4">
    <source>
        <dbReference type="Proteomes" id="UP000193040"/>
    </source>
</evidence>
<dbReference type="STRING" id="1784.VC42_06585"/>
<sequence>MSDTATQFTVPAVAQAVAAAIGDRELLIHGDRRLSYAQTIERSNRLAAYLHSRGLGCHTERSALAGHETGQDLLGLYAYNGNEFVESLLGAFNARVAPFNVNFRYVKSELQYLLADSGATALVYHAAFAPRVAEVLPDLPRLRVLIQIADDSGNDLIHGAVDYETIIGSGPSDPPPVQHSPDDLYVLYTGGTTGMPKGVLWRQHDIFMTSFGGRNLMTGEPAGSVDEIVARVTAGPGTKLMILPPLIHGAAQWSVMTALTTGQSVVFPTVVDRLDADDVVRTIERERVSVVTVVGDAMARPLLAAIEKAREDGAPDVSSLAVIANGGALLTPFVKERLIEALPNVVVVDGVGSSETGAQMHHLSASGAVSTGTFNAGPDTFVAAEDLSSILPPGHDGIGWLAQRGYVPLGYKGDATKTAATFPVIDGVRYAIPGDRARHHKNGNIELLGRDSVTINSGGEKIFVEEVETAIASHPAVADVVVTGRPSERWGQEVVAVVALAEGAHAEADELVGHAAKSLARYKLPKAVVFRRAIERSPSGKADYRWAREQVVSEAGGEE</sequence>
<name>A0A1X0YEU9_MYCSI</name>
<feature type="domain" description="AMP-dependent synthetase/ligase" evidence="1">
    <location>
        <begin position="18"/>
        <end position="397"/>
    </location>
</feature>
<reference evidence="3 4" key="1">
    <citation type="submission" date="2017-03" db="EMBL/GenBank/DDBJ databases">
        <title>Genomic insights into Mycobacterium simiae human colonization.</title>
        <authorList>
            <person name="Steffani J.L."/>
            <person name="Brunck M.E."/>
            <person name="Cruz E."/>
            <person name="Montiel R."/>
            <person name="Barona F."/>
        </authorList>
    </citation>
    <scope>NUCLEOTIDE SEQUENCE [LARGE SCALE GENOMIC DNA]</scope>
    <source>
        <strain evidence="3 4">MsiGto</strain>
    </source>
</reference>
<gene>
    <name evidence="3" type="ORF">B5M45_04130</name>
</gene>
<comment type="caution">
    <text evidence="3">The sequence shown here is derived from an EMBL/GenBank/DDBJ whole genome shotgun (WGS) entry which is preliminary data.</text>
</comment>
<dbReference type="Gene3D" id="3.40.50.12780">
    <property type="entry name" value="N-terminal domain of ligase-like"/>
    <property type="match status" value="1"/>
</dbReference>
<dbReference type="EMBL" id="MZZM01000006">
    <property type="protein sequence ID" value="ORJ63745.1"/>
    <property type="molecule type" value="Genomic_DNA"/>
</dbReference>
<dbReference type="SUPFAM" id="SSF56801">
    <property type="entry name" value="Acetyl-CoA synthetase-like"/>
    <property type="match status" value="1"/>
</dbReference>
<keyword evidence="4" id="KW-1185">Reference proteome</keyword>
<evidence type="ECO:0000313" key="3">
    <source>
        <dbReference type="EMBL" id="ORJ63745.1"/>
    </source>
</evidence>
<dbReference type="Gene3D" id="3.30.300.30">
    <property type="match status" value="1"/>
</dbReference>
<dbReference type="NCBIfam" id="NF005863">
    <property type="entry name" value="PRK07798.1"/>
    <property type="match status" value="1"/>
</dbReference>
<dbReference type="InterPro" id="IPR045851">
    <property type="entry name" value="AMP-bd_C_sf"/>
</dbReference>
<dbReference type="GO" id="GO:0016878">
    <property type="term" value="F:acid-thiol ligase activity"/>
    <property type="evidence" value="ECO:0007669"/>
    <property type="project" value="UniProtKB-ARBA"/>
</dbReference>
<proteinExistence type="predicted"/>
<protein>
    <submittedName>
        <fullName evidence="3">Acyl-CoA synthetase</fullName>
    </submittedName>
</protein>
<dbReference type="PANTHER" id="PTHR43767:SF1">
    <property type="entry name" value="NONRIBOSOMAL PEPTIDE SYNTHASE PES1 (EUROFUNG)-RELATED"/>
    <property type="match status" value="1"/>
</dbReference>
<dbReference type="AlphaFoldDB" id="A0A1X0YEU9"/>
<organism evidence="3 4">
    <name type="scientific">Mycobacterium simiae</name>
    <name type="common">Mycobacterium habana</name>
    <dbReference type="NCBI Taxonomy" id="1784"/>
    <lineage>
        <taxon>Bacteria</taxon>
        <taxon>Bacillati</taxon>
        <taxon>Actinomycetota</taxon>
        <taxon>Actinomycetes</taxon>
        <taxon>Mycobacteriales</taxon>
        <taxon>Mycobacteriaceae</taxon>
        <taxon>Mycobacterium</taxon>
        <taxon>Mycobacterium simiae complex</taxon>
    </lineage>
</organism>
<evidence type="ECO:0000259" key="1">
    <source>
        <dbReference type="Pfam" id="PF00501"/>
    </source>
</evidence>
<feature type="domain" description="AMP-binding enzyme C-terminal" evidence="2">
    <location>
        <begin position="466"/>
        <end position="541"/>
    </location>
</feature>